<comment type="caution">
    <text evidence="1">The sequence shown here is derived from an EMBL/GenBank/DDBJ whole genome shotgun (WGS) entry which is preliminary data.</text>
</comment>
<dbReference type="Proteomes" id="UP001159363">
    <property type="component" value="Chromosome 7"/>
</dbReference>
<accession>A0ABQ9GYV4</accession>
<evidence type="ECO:0000313" key="2">
    <source>
        <dbReference type="Proteomes" id="UP001159363"/>
    </source>
</evidence>
<reference evidence="1 2" key="1">
    <citation type="submission" date="2023-02" db="EMBL/GenBank/DDBJ databases">
        <title>LHISI_Scaffold_Assembly.</title>
        <authorList>
            <person name="Stuart O.P."/>
            <person name="Cleave R."/>
            <person name="Magrath M.J.L."/>
            <person name="Mikheyev A.S."/>
        </authorList>
    </citation>
    <scope>NUCLEOTIDE SEQUENCE [LARGE SCALE GENOMIC DNA]</scope>
    <source>
        <strain evidence="1">Daus_M_001</strain>
        <tissue evidence="1">Leg muscle</tissue>
    </source>
</reference>
<evidence type="ECO:0000313" key="1">
    <source>
        <dbReference type="EMBL" id="KAJ8877217.1"/>
    </source>
</evidence>
<organism evidence="1 2">
    <name type="scientific">Dryococelus australis</name>
    <dbReference type="NCBI Taxonomy" id="614101"/>
    <lineage>
        <taxon>Eukaryota</taxon>
        <taxon>Metazoa</taxon>
        <taxon>Ecdysozoa</taxon>
        <taxon>Arthropoda</taxon>
        <taxon>Hexapoda</taxon>
        <taxon>Insecta</taxon>
        <taxon>Pterygota</taxon>
        <taxon>Neoptera</taxon>
        <taxon>Polyneoptera</taxon>
        <taxon>Phasmatodea</taxon>
        <taxon>Verophasmatodea</taxon>
        <taxon>Anareolatae</taxon>
        <taxon>Phasmatidae</taxon>
        <taxon>Eurycanthinae</taxon>
        <taxon>Dryococelus</taxon>
    </lineage>
</organism>
<gene>
    <name evidence="1" type="ORF">PR048_021671</name>
</gene>
<name>A0ABQ9GYV4_9NEOP</name>
<sequence length="90" mass="10465">MEQLDTKFQDFKKNTASLNIYSCPFSISIDGIPDDLQMECVAIQCVSDLKDKFINFSLLDFYKKYVLQETYPRIHKHAILMTSLFGSPYL</sequence>
<proteinExistence type="predicted"/>
<dbReference type="EMBL" id="JARBHB010000008">
    <property type="protein sequence ID" value="KAJ8877217.1"/>
    <property type="molecule type" value="Genomic_DNA"/>
</dbReference>
<keyword evidence="2" id="KW-1185">Reference proteome</keyword>
<dbReference type="PANTHER" id="PTHR45913">
    <property type="entry name" value="EPM2A-INTERACTING PROTEIN 1"/>
    <property type="match status" value="1"/>
</dbReference>
<protein>
    <submittedName>
        <fullName evidence="1">Uncharacterized protein</fullName>
    </submittedName>
</protein>
<dbReference type="PANTHER" id="PTHR45913:SF5">
    <property type="entry name" value="GENERAL TRANSCRIPTION FACTOR II-I REPEAT DOMAIN-CONTAINING PROTEIN 2A-LIKE PROTEIN"/>
    <property type="match status" value="1"/>
</dbReference>